<dbReference type="PANTHER" id="PTHR30419:SF8">
    <property type="entry name" value="NITROGEN ASSIMILATION TRANSCRIPTIONAL ACTIVATOR-RELATED"/>
    <property type="match status" value="1"/>
</dbReference>
<keyword evidence="7" id="KW-1185">Reference proteome</keyword>
<evidence type="ECO:0000256" key="3">
    <source>
        <dbReference type="ARBA" id="ARBA00023125"/>
    </source>
</evidence>
<dbReference type="Pfam" id="PF03466">
    <property type="entry name" value="LysR_substrate"/>
    <property type="match status" value="1"/>
</dbReference>
<dbReference type="SUPFAM" id="SSF46785">
    <property type="entry name" value="Winged helix' DNA-binding domain"/>
    <property type="match status" value="1"/>
</dbReference>
<proteinExistence type="inferred from homology"/>
<dbReference type="Proteomes" id="UP000199708">
    <property type="component" value="Unassembled WGS sequence"/>
</dbReference>
<dbReference type="GO" id="GO:0005829">
    <property type="term" value="C:cytosol"/>
    <property type="evidence" value="ECO:0007669"/>
    <property type="project" value="TreeGrafter"/>
</dbReference>
<dbReference type="EMBL" id="FNCK01000005">
    <property type="protein sequence ID" value="SDG32118.1"/>
    <property type="molecule type" value="Genomic_DNA"/>
</dbReference>
<gene>
    <name evidence="6" type="ORF">SAMN05421791_10559</name>
</gene>
<dbReference type="OrthoDB" id="9803735at2"/>
<evidence type="ECO:0000313" key="7">
    <source>
        <dbReference type="Proteomes" id="UP000199708"/>
    </source>
</evidence>
<dbReference type="Gene3D" id="3.40.190.290">
    <property type="match status" value="1"/>
</dbReference>
<dbReference type="InterPro" id="IPR000847">
    <property type="entry name" value="LysR_HTH_N"/>
</dbReference>
<name>A0A1G7T9Z9_9LACT</name>
<dbReference type="InterPro" id="IPR036388">
    <property type="entry name" value="WH-like_DNA-bd_sf"/>
</dbReference>
<keyword evidence="3 6" id="KW-0238">DNA-binding</keyword>
<dbReference type="GO" id="GO:0003677">
    <property type="term" value="F:DNA binding"/>
    <property type="evidence" value="ECO:0007669"/>
    <property type="project" value="UniProtKB-KW"/>
</dbReference>
<evidence type="ECO:0000256" key="2">
    <source>
        <dbReference type="ARBA" id="ARBA00023015"/>
    </source>
</evidence>
<dbReference type="RefSeq" id="WP_090289971.1">
    <property type="nucleotide sequence ID" value="NZ_FNCK01000005.1"/>
</dbReference>
<dbReference type="SUPFAM" id="SSF53850">
    <property type="entry name" value="Periplasmic binding protein-like II"/>
    <property type="match status" value="1"/>
</dbReference>
<protein>
    <submittedName>
        <fullName evidence="6">DNA-binding transcriptional regulator, LysR family</fullName>
    </submittedName>
</protein>
<dbReference type="GO" id="GO:0003700">
    <property type="term" value="F:DNA-binding transcription factor activity"/>
    <property type="evidence" value="ECO:0007669"/>
    <property type="project" value="InterPro"/>
</dbReference>
<comment type="similarity">
    <text evidence="1">Belongs to the LysR transcriptional regulatory family.</text>
</comment>
<keyword evidence="2" id="KW-0805">Transcription regulation</keyword>
<dbReference type="PROSITE" id="PS50931">
    <property type="entry name" value="HTH_LYSR"/>
    <property type="match status" value="1"/>
</dbReference>
<dbReference type="Gene3D" id="1.10.10.10">
    <property type="entry name" value="Winged helix-like DNA-binding domain superfamily/Winged helix DNA-binding domain"/>
    <property type="match status" value="1"/>
</dbReference>
<sequence length="301" mass="35168">MDIRQLKYFVEIVQSDCNMSKAAKHLFVSQSALSQIISTFEEANNLSLFYRERGRLVGLTPIGHKYYKYALEMIGLYDRMMTTIHNESRKLNNVVRIGLPSIVLRTKLTNIVLDLPKDLPDLKLEIIEGGCQFLYERLEEGDIDLAILMDPIRRNGDFQDQVIIQDQFVVFMDPANPLTKKKKVTWDDVNKVPIAIFNDSFSTNHLVMDQFAQRQMKPEIFIHSSSWEYLVDLVKGNEIVTILPLSTYPLINSDQIVYREFKKNLPFDIYLSRKNYEVYPSSHNLLFDWLKKYVSQQVQIQ</sequence>
<dbReference type="Pfam" id="PF00126">
    <property type="entry name" value="HTH_1"/>
    <property type="match status" value="1"/>
</dbReference>
<dbReference type="InterPro" id="IPR050950">
    <property type="entry name" value="HTH-type_LysR_regulators"/>
</dbReference>
<evidence type="ECO:0000313" key="6">
    <source>
        <dbReference type="EMBL" id="SDG32118.1"/>
    </source>
</evidence>
<evidence type="ECO:0000256" key="1">
    <source>
        <dbReference type="ARBA" id="ARBA00009437"/>
    </source>
</evidence>
<dbReference type="STRING" id="120956.SAMN05421791_10559"/>
<dbReference type="PANTHER" id="PTHR30419">
    <property type="entry name" value="HTH-TYPE TRANSCRIPTIONAL REGULATOR YBHD"/>
    <property type="match status" value="1"/>
</dbReference>
<feature type="domain" description="HTH lysR-type" evidence="5">
    <location>
        <begin position="1"/>
        <end position="59"/>
    </location>
</feature>
<accession>A0A1G7T9Z9</accession>
<organism evidence="6 7">
    <name type="scientific">Facklamia miroungae</name>
    <dbReference type="NCBI Taxonomy" id="120956"/>
    <lineage>
        <taxon>Bacteria</taxon>
        <taxon>Bacillati</taxon>
        <taxon>Bacillota</taxon>
        <taxon>Bacilli</taxon>
        <taxon>Lactobacillales</taxon>
        <taxon>Aerococcaceae</taxon>
        <taxon>Facklamia</taxon>
    </lineage>
</organism>
<evidence type="ECO:0000256" key="4">
    <source>
        <dbReference type="ARBA" id="ARBA00023163"/>
    </source>
</evidence>
<dbReference type="InterPro" id="IPR036390">
    <property type="entry name" value="WH_DNA-bd_sf"/>
</dbReference>
<keyword evidence="4" id="KW-0804">Transcription</keyword>
<reference evidence="6 7" key="1">
    <citation type="submission" date="2016-10" db="EMBL/GenBank/DDBJ databases">
        <authorList>
            <person name="de Groot N.N."/>
        </authorList>
    </citation>
    <scope>NUCLEOTIDE SEQUENCE [LARGE SCALE GENOMIC DNA]</scope>
    <source>
        <strain evidence="6 7">ATCC BAA-466</strain>
    </source>
</reference>
<dbReference type="CDD" id="cd05466">
    <property type="entry name" value="PBP2_LTTR_substrate"/>
    <property type="match status" value="1"/>
</dbReference>
<dbReference type="InterPro" id="IPR005119">
    <property type="entry name" value="LysR_subst-bd"/>
</dbReference>
<dbReference type="AlphaFoldDB" id="A0A1G7T9Z9"/>
<evidence type="ECO:0000259" key="5">
    <source>
        <dbReference type="PROSITE" id="PS50931"/>
    </source>
</evidence>